<keyword evidence="3" id="KW-0443">Lipid metabolism</keyword>
<dbReference type="EMBL" id="BOOU01000034">
    <property type="protein sequence ID" value="GII77296.1"/>
    <property type="molecule type" value="Genomic_DNA"/>
</dbReference>
<organism evidence="6 7">
    <name type="scientific">Sphaerisporangium rufum</name>
    <dbReference type="NCBI Taxonomy" id="1381558"/>
    <lineage>
        <taxon>Bacteria</taxon>
        <taxon>Bacillati</taxon>
        <taxon>Actinomycetota</taxon>
        <taxon>Actinomycetes</taxon>
        <taxon>Streptosporangiales</taxon>
        <taxon>Streptosporangiaceae</taxon>
        <taxon>Sphaerisporangium</taxon>
    </lineage>
</organism>
<feature type="chain" id="PRO_5036897277" evidence="5">
    <location>
        <begin position="43"/>
        <end position="420"/>
    </location>
</feature>
<name>A0A919R2N8_9ACTN</name>
<dbReference type="SUPFAM" id="SSF53474">
    <property type="entry name" value="alpha/beta-Hydrolases"/>
    <property type="match status" value="1"/>
</dbReference>
<keyword evidence="2" id="KW-0442">Lipid degradation</keyword>
<evidence type="ECO:0000256" key="1">
    <source>
        <dbReference type="ARBA" id="ARBA00022801"/>
    </source>
</evidence>
<dbReference type="PANTHER" id="PTHR10272">
    <property type="entry name" value="PLATELET-ACTIVATING FACTOR ACETYLHYDROLASE"/>
    <property type="match status" value="1"/>
</dbReference>
<evidence type="ECO:0000256" key="4">
    <source>
        <dbReference type="SAM" id="MobiDB-lite"/>
    </source>
</evidence>
<feature type="signal peptide" evidence="5">
    <location>
        <begin position="1"/>
        <end position="42"/>
    </location>
</feature>
<reference evidence="6" key="1">
    <citation type="submission" date="2021-01" db="EMBL/GenBank/DDBJ databases">
        <title>Whole genome shotgun sequence of Sphaerisporangium rufum NBRC 109079.</title>
        <authorList>
            <person name="Komaki H."/>
            <person name="Tamura T."/>
        </authorList>
    </citation>
    <scope>NUCLEOTIDE SEQUENCE</scope>
    <source>
        <strain evidence="6">NBRC 109079</strain>
    </source>
</reference>
<gene>
    <name evidence="6" type="ORF">Sru01_22780</name>
</gene>
<dbReference type="Proteomes" id="UP000655287">
    <property type="component" value="Unassembled WGS sequence"/>
</dbReference>
<keyword evidence="5" id="KW-0732">Signal</keyword>
<protein>
    <submittedName>
        <fullName evidence="6">Esterase</fullName>
    </submittedName>
</protein>
<evidence type="ECO:0000313" key="6">
    <source>
        <dbReference type="EMBL" id="GII77296.1"/>
    </source>
</evidence>
<evidence type="ECO:0000313" key="7">
    <source>
        <dbReference type="Proteomes" id="UP000655287"/>
    </source>
</evidence>
<dbReference type="AlphaFoldDB" id="A0A919R2N8"/>
<sequence>MPQPMDPSRAPSRPLPVRRALSTGLATTAALIALAAPATAGAASGTPPRPAAAPAGDAAIRVTAPPRLPAPTGPRPVGSTSLHLTDTARPDPWVAAARTRELMVTVWYPARITPKGTRAPYMTPKESEITLKGADVDVRGLPVDILSRTRTHSIRDAAPAGRRHGRPLVVLSPGYGLPRGSLTGLAEDLASHGYMVAGIDHTYESAATEFPGGRLATCVTCEQPHGPDFWKKLTAVRAADVSFVLDELTGAKPAWRGGPLIDPARVAVVGHSAGGAAALAAMVADPRLRAGIDMDGTTMEVIPATGLARPFLFLGQPDHAPGGRDTSWDRDWRLLTGWKRWLVLAGAAHASFHDFAVIGEQLGIDDEAELPGARAMTVTRRYVRAFLDRHLLGRPQPLLDRPSARYPEIRLCSVAEKTCA</sequence>
<evidence type="ECO:0000256" key="2">
    <source>
        <dbReference type="ARBA" id="ARBA00022963"/>
    </source>
</evidence>
<evidence type="ECO:0000256" key="5">
    <source>
        <dbReference type="SAM" id="SignalP"/>
    </source>
</evidence>
<accession>A0A919R2N8</accession>
<dbReference type="Gene3D" id="3.40.50.1820">
    <property type="entry name" value="alpha/beta hydrolase"/>
    <property type="match status" value="1"/>
</dbReference>
<proteinExistence type="predicted"/>
<dbReference type="GO" id="GO:0016042">
    <property type="term" value="P:lipid catabolic process"/>
    <property type="evidence" value="ECO:0007669"/>
    <property type="project" value="UniProtKB-KW"/>
</dbReference>
<evidence type="ECO:0000256" key="3">
    <source>
        <dbReference type="ARBA" id="ARBA00023098"/>
    </source>
</evidence>
<dbReference type="InterPro" id="IPR029058">
    <property type="entry name" value="AB_hydrolase_fold"/>
</dbReference>
<comment type="caution">
    <text evidence="6">The sequence shown here is derived from an EMBL/GenBank/DDBJ whole genome shotgun (WGS) entry which is preliminary data.</text>
</comment>
<dbReference type="GO" id="GO:0003847">
    <property type="term" value="F:1-alkyl-2-acetylglycerophosphocholine esterase activity"/>
    <property type="evidence" value="ECO:0007669"/>
    <property type="project" value="TreeGrafter"/>
</dbReference>
<keyword evidence="7" id="KW-1185">Reference proteome</keyword>
<keyword evidence="1" id="KW-0378">Hydrolase</keyword>
<feature type="region of interest" description="Disordered" evidence="4">
    <location>
        <begin position="63"/>
        <end position="86"/>
    </location>
</feature>
<dbReference type="PANTHER" id="PTHR10272:SF0">
    <property type="entry name" value="PLATELET-ACTIVATING FACTOR ACETYLHYDROLASE"/>
    <property type="match status" value="1"/>
</dbReference>
<dbReference type="Pfam" id="PF03403">
    <property type="entry name" value="PAF-AH_p_II"/>
    <property type="match status" value="2"/>
</dbReference>